<evidence type="ECO:0000313" key="2">
    <source>
        <dbReference type="EMBL" id="GAA2236329.1"/>
    </source>
</evidence>
<reference evidence="3" key="1">
    <citation type="journal article" date="2019" name="Int. J. Syst. Evol. Microbiol.">
        <title>The Global Catalogue of Microorganisms (GCM) 10K type strain sequencing project: providing services to taxonomists for standard genome sequencing and annotation.</title>
        <authorList>
            <consortium name="The Broad Institute Genomics Platform"/>
            <consortium name="The Broad Institute Genome Sequencing Center for Infectious Disease"/>
            <person name="Wu L."/>
            <person name="Ma J."/>
        </authorList>
    </citation>
    <scope>NUCLEOTIDE SEQUENCE [LARGE SCALE GENOMIC DNA]</scope>
    <source>
        <strain evidence="3">JCM 3053</strain>
    </source>
</reference>
<evidence type="ECO:0000313" key="3">
    <source>
        <dbReference type="Proteomes" id="UP001501474"/>
    </source>
</evidence>
<dbReference type="Proteomes" id="UP001501474">
    <property type="component" value="Unassembled WGS sequence"/>
</dbReference>
<keyword evidence="1" id="KW-0472">Membrane</keyword>
<protein>
    <submittedName>
        <fullName evidence="2">Uncharacterized protein</fullName>
    </submittedName>
</protein>
<proteinExistence type="predicted"/>
<name>A0ABP5QHW2_9ACTN</name>
<keyword evidence="3" id="KW-1185">Reference proteome</keyword>
<evidence type="ECO:0000256" key="1">
    <source>
        <dbReference type="SAM" id="Phobius"/>
    </source>
</evidence>
<keyword evidence="1" id="KW-0812">Transmembrane</keyword>
<organism evidence="2 3">
    <name type="scientific">Streptomyces indiaensis</name>
    <dbReference type="NCBI Taxonomy" id="284033"/>
    <lineage>
        <taxon>Bacteria</taxon>
        <taxon>Bacillati</taxon>
        <taxon>Actinomycetota</taxon>
        <taxon>Actinomycetes</taxon>
        <taxon>Kitasatosporales</taxon>
        <taxon>Streptomycetaceae</taxon>
        <taxon>Streptomyces</taxon>
    </lineage>
</organism>
<dbReference type="EMBL" id="BAAART010000071">
    <property type="protein sequence ID" value="GAA2236329.1"/>
    <property type="molecule type" value="Genomic_DNA"/>
</dbReference>
<accession>A0ABP5QHW2</accession>
<keyword evidence="1" id="KW-1133">Transmembrane helix</keyword>
<comment type="caution">
    <text evidence="2">The sequence shown here is derived from an EMBL/GenBank/DDBJ whole genome shotgun (WGS) entry which is preliminary data.</text>
</comment>
<feature type="transmembrane region" description="Helical" evidence="1">
    <location>
        <begin position="42"/>
        <end position="60"/>
    </location>
</feature>
<sequence length="73" mass="7545">MARDAARTVSPAASAALATRLPVRPEAPVTTTVAACGTRADVAVVFSVVFSVVFCAVFVMPSSQLPCAARNHR</sequence>
<gene>
    <name evidence="2" type="ORF">GCM10010104_33940</name>
</gene>